<keyword evidence="1" id="KW-0732">Signal</keyword>
<dbReference type="Gene3D" id="2.40.128.20">
    <property type="match status" value="1"/>
</dbReference>
<proteinExistence type="evidence at transcript level"/>
<dbReference type="InterPro" id="IPR002970">
    <property type="entry name" value="Tick_his-bd"/>
</dbReference>
<reference evidence="2" key="1">
    <citation type="journal article" date="2015" name="Sci. Rep.">
        <title>Tissue- and time-dependent transcription in Ixodes ricinus salivary glands and midguts when blood feeding on the vertebrate host.</title>
        <authorList>
            <person name="Kotsyfakis M."/>
            <person name="Schwarz A."/>
            <person name="Erhart J."/>
            <person name="Ribeiro J.M."/>
        </authorList>
    </citation>
    <scope>NUCLEOTIDE SEQUENCE</scope>
    <source>
        <tissue evidence="2">Salivary gland and midgut</tissue>
    </source>
</reference>
<sequence length="191" mass="21545">MYLLSLLAIFCLLMGSYSQDTLPEDDPANFDDQDATKMAGLTGKHWVKRRTYAAPSSRGEATCEYAQIVSFDDGKGKTNYILELGAKFGETWIRRNQTLTLKTSGQHPQPNVMQFVRNRADELQEHKLLYSDYDSCSIVRIKRKTAGLFCDLLLYEGAADAEPPSPCKEKFQQYCSGGTVEVYTPDCRTQE</sequence>
<organism evidence="2">
    <name type="scientific">Ixodes ricinus</name>
    <name type="common">Common tick</name>
    <name type="synonym">Acarus ricinus</name>
    <dbReference type="NCBI Taxonomy" id="34613"/>
    <lineage>
        <taxon>Eukaryota</taxon>
        <taxon>Metazoa</taxon>
        <taxon>Ecdysozoa</taxon>
        <taxon>Arthropoda</taxon>
        <taxon>Chelicerata</taxon>
        <taxon>Arachnida</taxon>
        <taxon>Acari</taxon>
        <taxon>Parasitiformes</taxon>
        <taxon>Ixodida</taxon>
        <taxon>Ixodoidea</taxon>
        <taxon>Ixodidae</taxon>
        <taxon>Ixodinae</taxon>
        <taxon>Ixodes</taxon>
    </lineage>
</organism>
<dbReference type="EMBL" id="GANP01000753">
    <property type="protein sequence ID" value="JAB83715.1"/>
    <property type="molecule type" value="mRNA"/>
</dbReference>
<feature type="signal peptide" evidence="1">
    <location>
        <begin position="1"/>
        <end position="18"/>
    </location>
</feature>
<protein>
    <submittedName>
        <fullName evidence="2">Putative licpodalin-4 1</fullName>
    </submittedName>
</protein>
<dbReference type="GO" id="GO:0043176">
    <property type="term" value="F:amine binding"/>
    <property type="evidence" value="ECO:0007669"/>
    <property type="project" value="InterPro"/>
</dbReference>
<feature type="chain" id="PRO_5004735408" evidence="1">
    <location>
        <begin position="19"/>
        <end position="191"/>
    </location>
</feature>
<dbReference type="SUPFAM" id="SSF50814">
    <property type="entry name" value="Lipocalins"/>
    <property type="match status" value="1"/>
</dbReference>
<evidence type="ECO:0000313" key="2">
    <source>
        <dbReference type="EMBL" id="JAB83715.1"/>
    </source>
</evidence>
<evidence type="ECO:0000256" key="1">
    <source>
        <dbReference type="SAM" id="SignalP"/>
    </source>
</evidence>
<name>V5HJ43_IXORI</name>
<dbReference type="Pfam" id="PF02098">
    <property type="entry name" value="His_binding"/>
    <property type="match status" value="1"/>
</dbReference>
<accession>V5HJ43</accession>
<dbReference type="GO" id="GO:0030682">
    <property type="term" value="P:symbiont-mediated perturbation of host defenses"/>
    <property type="evidence" value="ECO:0007669"/>
    <property type="project" value="InterPro"/>
</dbReference>
<dbReference type="InterPro" id="IPR012674">
    <property type="entry name" value="Calycin"/>
</dbReference>
<dbReference type="AlphaFoldDB" id="V5HJ43"/>